<sequence length="377" mass="43812">MATMTINATNKIDDEWQNFISAKYDNDDDAEICEPEFESEEGILSADISKGLQQEAPKASDIYISTKSKIAYLNQAIDLKTLFWGIKVIPYSRPANGVIKKQMKFNSLTQEELDEVQENLKNEVHFDQQIITSINNPSGRIKFKDIRKISVGVSKKDIMSYRCKQKSAFYNCFVMIMRLKIQTVFKEFHIKVFNTGKMEIPGIQNDVIFQEVLNNILTTMQPFVKETLSYNQKSDTVLINSNFNCGFFINREVLFDLMKYKYNIQCIYDPCSYPGIQCKFYYNTDLTEQTGSQISEEDRKKYKNIVEVSFMIFRTGSILIVGMCDENVLFTIYEFLKKMLVREFSKINQKIITAENTPLKEKKSKVRRKSIFVDVTL</sequence>
<accession>A0A6C0HCZ0</accession>
<proteinExistence type="predicted"/>
<name>A0A6C0HCZ0_9ZZZZ</name>
<dbReference type="SUPFAM" id="SSF55945">
    <property type="entry name" value="TATA-box binding protein-like"/>
    <property type="match status" value="1"/>
</dbReference>
<dbReference type="InterPro" id="IPR012295">
    <property type="entry name" value="TBP_dom_sf"/>
</dbReference>
<dbReference type="AlphaFoldDB" id="A0A6C0HCZ0"/>
<dbReference type="Gene3D" id="3.30.310.10">
    <property type="entry name" value="TATA-Binding Protein"/>
    <property type="match status" value="1"/>
</dbReference>
<evidence type="ECO:0000313" key="1">
    <source>
        <dbReference type="EMBL" id="QHT78240.1"/>
    </source>
</evidence>
<protein>
    <submittedName>
        <fullName evidence="1">Uncharacterized protein</fullName>
    </submittedName>
</protein>
<reference evidence="1" key="1">
    <citation type="journal article" date="2020" name="Nature">
        <title>Giant virus diversity and host interactions through global metagenomics.</title>
        <authorList>
            <person name="Schulz F."/>
            <person name="Roux S."/>
            <person name="Paez-Espino D."/>
            <person name="Jungbluth S."/>
            <person name="Walsh D.A."/>
            <person name="Denef V.J."/>
            <person name="McMahon K.D."/>
            <person name="Konstantinidis K.T."/>
            <person name="Eloe-Fadrosh E.A."/>
            <person name="Kyrpides N.C."/>
            <person name="Woyke T."/>
        </authorList>
    </citation>
    <scope>NUCLEOTIDE SEQUENCE</scope>
    <source>
        <strain evidence="1">GVMAG-M-3300023179-91</strain>
    </source>
</reference>
<dbReference type="EMBL" id="MN739930">
    <property type="protein sequence ID" value="QHT78240.1"/>
    <property type="molecule type" value="Genomic_DNA"/>
</dbReference>
<organism evidence="1">
    <name type="scientific">viral metagenome</name>
    <dbReference type="NCBI Taxonomy" id="1070528"/>
    <lineage>
        <taxon>unclassified sequences</taxon>
        <taxon>metagenomes</taxon>
        <taxon>organismal metagenomes</taxon>
    </lineage>
</organism>